<keyword evidence="2" id="KW-1185">Reference proteome</keyword>
<dbReference type="Proteomes" id="UP000093352">
    <property type="component" value="Unassembled WGS sequence"/>
</dbReference>
<dbReference type="RefSeq" id="WP_068913604.1">
    <property type="nucleotide sequence ID" value="NZ_MBEW02000007.1"/>
</dbReference>
<gene>
    <name evidence="1" type="ORF">BBG48_004780</name>
</gene>
<dbReference type="AlphaFoldDB" id="A0A1C0AG36"/>
<name>A0A1C0AG36_9FIRM</name>
<comment type="caution">
    <text evidence="1">The sequence shown here is derived from an EMBL/GenBank/DDBJ whole genome shotgun (WGS) entry which is preliminary data.</text>
</comment>
<protein>
    <submittedName>
        <fullName evidence="1">Uncharacterized protein</fullName>
    </submittedName>
</protein>
<accession>A0A1C0AG36</accession>
<proteinExistence type="predicted"/>
<reference evidence="1 2" key="1">
    <citation type="journal article" date="2016" name="Genome Announc.">
        <title>Draft Genome Sequence of Criibacterium bergeronii gen. nov., sp. nov., Strain CCRI-22567T, Isolated from a Vaginal Sample from a Woman with Bacterial Vaginosis.</title>
        <authorList>
            <person name="Maheux A.F."/>
            <person name="Berube E."/>
            <person name="Boudreau D.K."/>
            <person name="Raymond F."/>
            <person name="Corbeil J."/>
            <person name="Roy P.H."/>
            <person name="Boissinot M."/>
            <person name="Omar R.F."/>
        </authorList>
    </citation>
    <scope>NUCLEOTIDE SEQUENCE [LARGE SCALE GENOMIC DNA]</scope>
    <source>
        <strain evidence="1 2">CCRI-22567</strain>
    </source>
</reference>
<dbReference type="EMBL" id="MBEW02000007">
    <property type="protein sequence ID" value="RDY21438.1"/>
    <property type="molecule type" value="Genomic_DNA"/>
</dbReference>
<evidence type="ECO:0000313" key="2">
    <source>
        <dbReference type="Proteomes" id="UP000093352"/>
    </source>
</evidence>
<evidence type="ECO:0000313" key="1">
    <source>
        <dbReference type="EMBL" id="RDY21438.1"/>
    </source>
</evidence>
<dbReference type="STRING" id="1871336.BBG48_06485"/>
<sequence>MKTLNRNKTKFYYALYESKQPVKDEYGNPTSEYEIVHSDPKKYFANISAAKGETQTRQFGESEDYDKVIVMDNNLPRIDEYSVLWIDRLPQFDNDGKTTTPYDYEVKEVASSLNSVSIAVSKVNVS</sequence>
<organism evidence="1 2">
    <name type="scientific">Criibacterium bergeronii</name>
    <dbReference type="NCBI Taxonomy" id="1871336"/>
    <lineage>
        <taxon>Bacteria</taxon>
        <taxon>Bacillati</taxon>
        <taxon>Bacillota</taxon>
        <taxon>Clostridia</taxon>
        <taxon>Peptostreptococcales</taxon>
        <taxon>Filifactoraceae</taxon>
        <taxon>Criibacterium</taxon>
    </lineage>
</organism>